<feature type="chain" id="PRO_5016253297" description="Carboxypeptidase-like protein" evidence="1">
    <location>
        <begin position="21"/>
        <end position="389"/>
    </location>
</feature>
<accession>A0A328YYC3</accession>
<keyword evidence="3" id="KW-1185">Reference proteome</keyword>
<dbReference type="AlphaFoldDB" id="A0A328YYC3"/>
<proteinExistence type="predicted"/>
<evidence type="ECO:0000313" key="3">
    <source>
        <dbReference type="Proteomes" id="UP000248840"/>
    </source>
</evidence>
<sequence length="389" mass="45039">MKKFFLALFFMMLGTFYGQNGTVTIVLKDADSQAPIEDATVTVVRTKQNFLSNAEGKVSFLLNGISSIKITHTSYQTFIVRSNTLDNLSSVIYLKKNVSDLDEVIITKQHPQKILKNLVDNSIEKLTVPARLKVYMREFFKYNGAYSYYNDGLINFQISGKEKDFKTDILVEQNRSFNLLDAEVSDYLLGYDLNNIMENYYNFKYLEFILEPHARKEFDFLINTYNANPECYLMRIKPLENASGFLDEYTVLYDKKKKIILEVTASLSPAVVARNKEKTTVGAKNLYKSYFKNTYKFDGSNYYLMSSKEEIGFDKVEKKGVSSIEVRNYMVINNFSTQKYSFSKEDVYKDKTLFNKKNVILSDYWNVSGLTATEDELDIINSVEERLQK</sequence>
<feature type="signal peptide" evidence="1">
    <location>
        <begin position="1"/>
        <end position="20"/>
    </location>
</feature>
<organism evidence="2 3">
    <name type="scientific">Flavobacterium aciduliphilum</name>
    <dbReference type="NCBI Taxonomy" id="1101402"/>
    <lineage>
        <taxon>Bacteria</taxon>
        <taxon>Pseudomonadati</taxon>
        <taxon>Bacteroidota</taxon>
        <taxon>Flavobacteriia</taxon>
        <taxon>Flavobacteriales</taxon>
        <taxon>Flavobacteriaceae</taxon>
        <taxon>Flavobacterium</taxon>
    </lineage>
</organism>
<dbReference type="EMBL" id="QLSZ01000001">
    <property type="protein sequence ID" value="RAR75537.1"/>
    <property type="molecule type" value="Genomic_DNA"/>
</dbReference>
<protein>
    <recommendedName>
        <fullName evidence="4">Carboxypeptidase-like protein</fullName>
    </recommendedName>
</protein>
<name>A0A328YYC3_9FLAO</name>
<comment type="caution">
    <text evidence="2">The sequence shown here is derived from an EMBL/GenBank/DDBJ whole genome shotgun (WGS) entry which is preliminary data.</text>
</comment>
<evidence type="ECO:0000256" key="1">
    <source>
        <dbReference type="SAM" id="SignalP"/>
    </source>
</evidence>
<dbReference type="InterPro" id="IPR008969">
    <property type="entry name" value="CarboxyPept-like_regulatory"/>
</dbReference>
<dbReference type="OrthoDB" id="1307311at2"/>
<dbReference type="SUPFAM" id="SSF49464">
    <property type="entry name" value="Carboxypeptidase regulatory domain-like"/>
    <property type="match status" value="1"/>
</dbReference>
<gene>
    <name evidence="2" type="ORF">CLV55_101237</name>
</gene>
<evidence type="ECO:0008006" key="4">
    <source>
        <dbReference type="Google" id="ProtNLM"/>
    </source>
</evidence>
<reference evidence="2 3" key="1">
    <citation type="submission" date="2018-06" db="EMBL/GenBank/DDBJ databases">
        <title>Genomic Encyclopedia of Archaeal and Bacterial Type Strains, Phase II (KMG-II): from individual species to whole genera.</title>
        <authorList>
            <person name="Goeker M."/>
        </authorList>
    </citation>
    <scope>NUCLEOTIDE SEQUENCE [LARGE SCALE GENOMIC DNA]</scope>
    <source>
        <strain evidence="2 3">DSM 25663</strain>
    </source>
</reference>
<evidence type="ECO:0000313" key="2">
    <source>
        <dbReference type="EMBL" id="RAR75537.1"/>
    </source>
</evidence>
<dbReference type="RefSeq" id="WP_112111908.1">
    <property type="nucleotide sequence ID" value="NZ_QLSZ01000001.1"/>
</dbReference>
<keyword evidence="1" id="KW-0732">Signal</keyword>
<dbReference type="Proteomes" id="UP000248840">
    <property type="component" value="Unassembled WGS sequence"/>
</dbReference>